<dbReference type="Pfam" id="PF07282">
    <property type="entry name" value="Cas12f1-like_TNB"/>
    <property type="match status" value="1"/>
</dbReference>
<accession>A0ABY5LY99</accession>
<dbReference type="Proteomes" id="UP001057561">
    <property type="component" value="Chromosome"/>
</dbReference>
<evidence type="ECO:0000256" key="1">
    <source>
        <dbReference type="ARBA" id="ARBA00023125"/>
    </source>
</evidence>
<dbReference type="EMBL" id="CP099464">
    <property type="protein sequence ID" value="UUO16605.1"/>
    <property type="molecule type" value="Genomic_DNA"/>
</dbReference>
<keyword evidence="6" id="KW-1185">Reference proteome</keyword>
<evidence type="ECO:0000313" key="3">
    <source>
        <dbReference type="EMBL" id="UUO14534.1"/>
    </source>
</evidence>
<feature type="domain" description="Cas12f1-like TNB" evidence="2">
    <location>
        <begin position="332"/>
        <end position="397"/>
    </location>
</feature>
<dbReference type="NCBIfam" id="NF040570">
    <property type="entry name" value="guided_TnpB"/>
    <property type="match status" value="1"/>
</dbReference>
<dbReference type="PANTHER" id="PTHR36172:SF1">
    <property type="entry name" value="RESOLVASE-RELATED"/>
    <property type="match status" value="1"/>
</dbReference>
<dbReference type="PANTHER" id="PTHR36172">
    <property type="match status" value="1"/>
</dbReference>
<sequence length="429" mass="49119">MSSVADCTDSESTKNKLLKTVSYRVYPVKELEFIWKKWVAAVRKVYNISIAYLNENQGFSKVGKKGGKMGFRTMLKASGLIPQWCLDLNVSKILDNASMEAYKAWSETAKNPKTINKGKDKKPHPQAGLRIAKFRSIRDQKLTIQFDPSAYKNGRWMVSTTKHLPRPEFRGQDFCVLTNGSSELTYNKGRWFAHFPVELQRTVSITNKVIALDPGIRTFMTGFDGSDFLEFGNGDFNKIAKLCSHLDKLKSKHDLSVGHKFKRLRYKLRLAMEKLRTRIRNLRSECHKQVGSYLAKNYDVIVLPTFETSQMVVKKKRKLRSKTARAMMTWAFYQFSQTLEHLCNRYGSKLVRITEEYTSKTCTKCGHVHRKLGSSKNFVCPNCGYEISRDFNGAVGIFLKAMWDTTFTNSVGDVVLDIHDISDVRECLG</sequence>
<organism evidence="3 6">
    <name type="scientific">Dolichospermum heterosporum TAC447</name>
    <dbReference type="NCBI Taxonomy" id="747523"/>
    <lineage>
        <taxon>Bacteria</taxon>
        <taxon>Bacillati</taxon>
        <taxon>Cyanobacteriota</taxon>
        <taxon>Cyanophyceae</taxon>
        <taxon>Nostocales</taxon>
        <taxon>Aphanizomenonaceae</taxon>
        <taxon>Dolichospermum</taxon>
        <taxon>Dolichospermum heterosporum</taxon>
    </lineage>
</organism>
<reference evidence="3" key="1">
    <citation type="submission" date="2022-06" db="EMBL/GenBank/DDBJ databases">
        <title>Nostosin G and Spiroidesin B from the Cyanobacterium Dolichospermum sp. NIES-1697.</title>
        <authorList>
            <person name="Phan C.-S."/>
            <person name="Mehjabin J.J."/>
            <person name="Anas A.R.J."/>
            <person name="Hayasaka M."/>
            <person name="Onoki R."/>
            <person name="Wang J."/>
            <person name="Umezawa T."/>
            <person name="Washio K."/>
            <person name="Morikawa M."/>
            <person name="Okino T."/>
        </authorList>
    </citation>
    <scope>NUCLEOTIDE SEQUENCE</scope>
    <source>
        <strain evidence="3">NIES-1697</strain>
    </source>
</reference>
<evidence type="ECO:0000259" key="2">
    <source>
        <dbReference type="Pfam" id="PF07282"/>
    </source>
</evidence>
<evidence type="ECO:0000313" key="4">
    <source>
        <dbReference type="EMBL" id="UUO15812.1"/>
    </source>
</evidence>
<name>A0ABY5LY99_9CYAN</name>
<dbReference type="RefSeq" id="WP_257120844.1">
    <property type="nucleotide sequence ID" value="NZ_CP099464.1"/>
</dbReference>
<evidence type="ECO:0000313" key="6">
    <source>
        <dbReference type="Proteomes" id="UP001057561"/>
    </source>
</evidence>
<dbReference type="EMBL" id="CP099464">
    <property type="protein sequence ID" value="UUO15812.1"/>
    <property type="molecule type" value="Genomic_DNA"/>
</dbReference>
<dbReference type="InterPro" id="IPR010095">
    <property type="entry name" value="Cas12f1-like_TNB"/>
</dbReference>
<protein>
    <submittedName>
        <fullName evidence="3">Transposase</fullName>
    </submittedName>
</protein>
<gene>
    <name evidence="4" type="ORF">NG743_01765</name>
    <name evidence="5" type="ORF">NG743_06120</name>
    <name evidence="3" type="ORF">NG743_21260</name>
</gene>
<dbReference type="EMBL" id="CP099464">
    <property type="protein sequence ID" value="UUO14534.1"/>
    <property type="molecule type" value="Genomic_DNA"/>
</dbReference>
<dbReference type="SUPFAM" id="SSF51998">
    <property type="entry name" value="PFL-like glycyl radical enzymes"/>
    <property type="match status" value="1"/>
</dbReference>
<dbReference type="InterPro" id="IPR051491">
    <property type="entry name" value="Recombinase/Transposase-rel"/>
</dbReference>
<evidence type="ECO:0000313" key="5">
    <source>
        <dbReference type="EMBL" id="UUO16605.1"/>
    </source>
</evidence>
<proteinExistence type="predicted"/>
<keyword evidence="1" id="KW-0238">DNA-binding</keyword>